<proteinExistence type="predicted"/>
<feature type="region of interest" description="Disordered" evidence="1">
    <location>
        <begin position="46"/>
        <end position="124"/>
    </location>
</feature>
<feature type="region of interest" description="Disordered" evidence="1">
    <location>
        <begin position="178"/>
        <end position="224"/>
    </location>
</feature>
<keyword evidence="3" id="KW-1185">Reference proteome</keyword>
<protein>
    <submittedName>
        <fullName evidence="2">Uncharacterized protein</fullName>
    </submittedName>
</protein>
<comment type="caution">
    <text evidence="2">The sequence shown here is derived from an EMBL/GenBank/DDBJ whole genome shotgun (WGS) entry which is preliminary data.</text>
</comment>
<sequence length="658" mass="72679">MASQGIDSRISELRDFISYFAPGNIVEYGSFIHKKQPFRNYFEESRFTNPSRNSGYRPYEKGYDRRYEPTRDKKPRHPSCFNSSRESTPEDASDSPRSASESISSPDSNPNPTPRDTDPLPLSPNLDVVKMQLEALSRIPSPIDDTLPPADGFKLNQAGINKAFKDIVSLEKSPRVHVGGKTIHPHVGGKSRGNSPPRGMLGGKGLPITSHQVRPSQGGKGTVRAVTSGKQIPYHGLQMSLSSEDESDSSVGSDSDTSTDSSDEEISVGTIPLGDKPVSASKGAFKLAQSSSLQEEEEDTIVVDDLDIETEETKPSSITQRIGGANAYAKKPVVQSYPKSEIMSVSNPIRQVGKSKRKISSDMIVMDDQSVASHPVLSTAMPQESSRKRLIVSLKLPTVKQPRPHKSLIVKLQIPAPSDCIDSKKRPISLDKRQLSSISFKKAHRPESAIKHNKLNSVSSANDVKSMPLDNKTSSRTLSHKQRAVQMKLEAERLFEKGDGYQERAVAIQTHSLFHQILCFCELEHNKETFEAACDIAHEIRMNVGDVIEQHVSCGNLGIAGLLMKIESILTFRILNLQSSLIKTKTVEMKSQNPRISTNYLNTVQKFTEDFQSVTKKWHDAEAFLSRDPVLIPTTRDSLSLFTSLSHIVEVTKTVVPL</sequence>
<evidence type="ECO:0000313" key="3">
    <source>
        <dbReference type="Proteomes" id="UP001479436"/>
    </source>
</evidence>
<feature type="compositionally biased region" description="Low complexity" evidence="1">
    <location>
        <begin position="95"/>
        <end position="110"/>
    </location>
</feature>
<evidence type="ECO:0000313" key="2">
    <source>
        <dbReference type="EMBL" id="KAK9764658.1"/>
    </source>
</evidence>
<feature type="compositionally biased region" description="Low complexity" evidence="1">
    <location>
        <begin position="249"/>
        <end position="260"/>
    </location>
</feature>
<gene>
    <name evidence="2" type="ORF">K7432_007665</name>
</gene>
<evidence type="ECO:0000256" key="1">
    <source>
        <dbReference type="SAM" id="MobiDB-lite"/>
    </source>
</evidence>
<feature type="region of interest" description="Disordered" evidence="1">
    <location>
        <begin position="241"/>
        <end position="278"/>
    </location>
</feature>
<feature type="compositionally biased region" description="Basic and acidic residues" evidence="1">
    <location>
        <begin position="58"/>
        <end position="72"/>
    </location>
</feature>
<name>A0ABR2WT31_9FUNG</name>
<organism evidence="2 3">
    <name type="scientific">Basidiobolus ranarum</name>
    <dbReference type="NCBI Taxonomy" id="34480"/>
    <lineage>
        <taxon>Eukaryota</taxon>
        <taxon>Fungi</taxon>
        <taxon>Fungi incertae sedis</taxon>
        <taxon>Zoopagomycota</taxon>
        <taxon>Entomophthoromycotina</taxon>
        <taxon>Basidiobolomycetes</taxon>
        <taxon>Basidiobolales</taxon>
        <taxon>Basidiobolaceae</taxon>
        <taxon>Basidiobolus</taxon>
    </lineage>
</organism>
<reference evidence="2 3" key="1">
    <citation type="submission" date="2023-04" db="EMBL/GenBank/DDBJ databases">
        <title>Genome of Basidiobolus ranarum AG-B5.</title>
        <authorList>
            <person name="Stajich J.E."/>
            <person name="Carter-House D."/>
            <person name="Gryganskyi A."/>
        </authorList>
    </citation>
    <scope>NUCLEOTIDE SEQUENCE [LARGE SCALE GENOMIC DNA]</scope>
    <source>
        <strain evidence="2 3">AG-B5</strain>
    </source>
</reference>
<accession>A0ABR2WT31</accession>
<dbReference type="Proteomes" id="UP001479436">
    <property type="component" value="Unassembled WGS sequence"/>
</dbReference>
<dbReference type="EMBL" id="JASJQH010000388">
    <property type="protein sequence ID" value="KAK9764658.1"/>
    <property type="molecule type" value="Genomic_DNA"/>
</dbReference>
<feature type="region of interest" description="Disordered" evidence="1">
    <location>
        <begin position="445"/>
        <end position="479"/>
    </location>
</feature>